<dbReference type="GO" id="GO:0004089">
    <property type="term" value="F:carbonate dehydratase activity"/>
    <property type="evidence" value="ECO:0007669"/>
    <property type="project" value="UniProtKB-EC"/>
</dbReference>
<dbReference type="InterPro" id="IPR001148">
    <property type="entry name" value="CA_dom"/>
</dbReference>
<dbReference type="InterPro" id="IPR018338">
    <property type="entry name" value="Carbonic_anhydrase_a-class_CS"/>
</dbReference>
<evidence type="ECO:0000259" key="10">
    <source>
        <dbReference type="PROSITE" id="PS51144"/>
    </source>
</evidence>
<dbReference type="AlphaFoldDB" id="A0A3B0RG14"/>
<sequence>MTKKKSFVSFLAIFALALLIGFATYQPSEASSKKSSGHGSSHGESKSHAKPHWSYEGKYGPSHWGTMLSEYSACGKGKRQSPINITRASEAELSPLKFKYRKSKSLTILNNGHAIQINQRKGSLLYLDGTEFDLLQVHFHSPSEHNVDGESFPMEAHFVHADKDGNLGVVGLMIKVGSHNKALDNIWKVLPKTKKKEKLSIAYDIDELLPTDKSYYRYAGSLTTPPCTESVTWLVLKSPIEISKDQLKAYRKILHKTNRPIQGRNNRLVLD</sequence>
<dbReference type="InterPro" id="IPR023561">
    <property type="entry name" value="Carbonic_anhydrase_a-class"/>
</dbReference>
<dbReference type="PROSITE" id="PS00162">
    <property type="entry name" value="ALPHA_CA_1"/>
    <property type="match status" value="1"/>
</dbReference>
<keyword evidence="7 11" id="KW-0456">Lyase</keyword>
<dbReference type="InterPro" id="IPR041891">
    <property type="entry name" value="Alpha_CA_prokaryot-like"/>
</dbReference>
<dbReference type="Pfam" id="PF00194">
    <property type="entry name" value="Carb_anhydrase"/>
    <property type="match status" value="1"/>
</dbReference>
<dbReference type="PANTHER" id="PTHR18952:SF265">
    <property type="entry name" value="CARBONIC ANHYDRASE"/>
    <property type="match status" value="1"/>
</dbReference>
<organism evidence="11">
    <name type="scientific">hydrothermal vent metagenome</name>
    <dbReference type="NCBI Taxonomy" id="652676"/>
    <lineage>
        <taxon>unclassified sequences</taxon>
        <taxon>metagenomes</taxon>
        <taxon>ecological metagenomes</taxon>
    </lineage>
</organism>
<gene>
    <name evidence="11" type="ORF">MNBD_DELTA01-38</name>
</gene>
<feature type="region of interest" description="Disordered" evidence="9">
    <location>
        <begin position="31"/>
        <end position="52"/>
    </location>
</feature>
<evidence type="ECO:0000256" key="8">
    <source>
        <dbReference type="ARBA" id="ARBA00048348"/>
    </source>
</evidence>
<evidence type="ECO:0000313" key="11">
    <source>
        <dbReference type="EMBL" id="VAV82325.1"/>
    </source>
</evidence>
<evidence type="ECO:0000256" key="6">
    <source>
        <dbReference type="ARBA" id="ARBA00022833"/>
    </source>
</evidence>
<keyword evidence="6" id="KW-0862">Zinc</keyword>
<dbReference type="CDD" id="cd03124">
    <property type="entry name" value="alpha_CA_prokaryotic_like"/>
    <property type="match status" value="1"/>
</dbReference>
<dbReference type="PROSITE" id="PS51144">
    <property type="entry name" value="ALPHA_CA_2"/>
    <property type="match status" value="1"/>
</dbReference>
<keyword evidence="5" id="KW-0479">Metal-binding</keyword>
<evidence type="ECO:0000256" key="3">
    <source>
        <dbReference type="ARBA" id="ARBA00010718"/>
    </source>
</evidence>
<comment type="catalytic activity">
    <reaction evidence="8">
        <text>hydrogencarbonate + H(+) = CO2 + H2O</text>
        <dbReference type="Rhea" id="RHEA:10748"/>
        <dbReference type="ChEBI" id="CHEBI:15377"/>
        <dbReference type="ChEBI" id="CHEBI:15378"/>
        <dbReference type="ChEBI" id="CHEBI:16526"/>
        <dbReference type="ChEBI" id="CHEBI:17544"/>
        <dbReference type="EC" id="4.2.1.1"/>
    </reaction>
</comment>
<dbReference type="GO" id="GO:0008270">
    <property type="term" value="F:zinc ion binding"/>
    <property type="evidence" value="ECO:0007669"/>
    <property type="project" value="InterPro"/>
</dbReference>
<dbReference type="SUPFAM" id="SSF51069">
    <property type="entry name" value="Carbonic anhydrase"/>
    <property type="match status" value="1"/>
</dbReference>
<evidence type="ECO:0000256" key="2">
    <source>
        <dbReference type="ARBA" id="ARBA00002904"/>
    </source>
</evidence>
<comment type="similarity">
    <text evidence="3">Belongs to the alpha-carbonic anhydrase family.</text>
</comment>
<dbReference type="EMBL" id="UOEA01000014">
    <property type="protein sequence ID" value="VAV82325.1"/>
    <property type="molecule type" value="Genomic_DNA"/>
</dbReference>
<dbReference type="EC" id="4.2.1.1" evidence="4"/>
<proteinExistence type="inferred from homology"/>
<evidence type="ECO:0000256" key="9">
    <source>
        <dbReference type="SAM" id="MobiDB-lite"/>
    </source>
</evidence>
<reference evidence="11" key="1">
    <citation type="submission" date="2018-06" db="EMBL/GenBank/DDBJ databases">
        <authorList>
            <person name="Zhirakovskaya E."/>
        </authorList>
    </citation>
    <scope>NUCLEOTIDE SEQUENCE</scope>
</reference>
<evidence type="ECO:0000256" key="1">
    <source>
        <dbReference type="ARBA" id="ARBA00001947"/>
    </source>
</evidence>
<accession>A0A3B0RG14</accession>
<comment type="cofactor">
    <cofactor evidence="1">
        <name>Zn(2+)</name>
        <dbReference type="ChEBI" id="CHEBI:29105"/>
    </cofactor>
</comment>
<evidence type="ECO:0000256" key="5">
    <source>
        <dbReference type="ARBA" id="ARBA00022723"/>
    </source>
</evidence>
<protein>
    <recommendedName>
        <fullName evidence="4">carbonic anhydrase</fullName>
        <ecNumber evidence="4">4.2.1.1</ecNumber>
    </recommendedName>
</protein>
<evidence type="ECO:0000256" key="4">
    <source>
        <dbReference type="ARBA" id="ARBA00012925"/>
    </source>
</evidence>
<dbReference type="PANTHER" id="PTHR18952">
    <property type="entry name" value="CARBONIC ANHYDRASE"/>
    <property type="match status" value="1"/>
</dbReference>
<dbReference type="SMART" id="SM01057">
    <property type="entry name" value="Carb_anhydrase"/>
    <property type="match status" value="1"/>
</dbReference>
<dbReference type="Gene3D" id="3.10.200.10">
    <property type="entry name" value="Alpha carbonic anhydrase"/>
    <property type="match status" value="1"/>
</dbReference>
<feature type="domain" description="Alpha-carbonic anhydrase" evidence="10">
    <location>
        <begin position="51"/>
        <end position="271"/>
    </location>
</feature>
<comment type="function">
    <text evidence="2">Reversible hydration of carbon dioxide.</text>
</comment>
<dbReference type="InterPro" id="IPR036398">
    <property type="entry name" value="CA_dom_sf"/>
</dbReference>
<name>A0A3B0RG14_9ZZZZ</name>
<evidence type="ECO:0000256" key="7">
    <source>
        <dbReference type="ARBA" id="ARBA00023239"/>
    </source>
</evidence>